<dbReference type="InterPro" id="IPR023214">
    <property type="entry name" value="HAD_sf"/>
</dbReference>
<evidence type="ECO:0000256" key="1">
    <source>
        <dbReference type="ARBA" id="ARBA00022605"/>
    </source>
</evidence>
<organism evidence="6 7">
    <name type="scientific">Metabacillus indicus</name>
    <name type="common">Bacillus indicus</name>
    <dbReference type="NCBI Taxonomy" id="246786"/>
    <lineage>
        <taxon>Bacteria</taxon>
        <taxon>Bacillati</taxon>
        <taxon>Bacillota</taxon>
        <taxon>Bacilli</taxon>
        <taxon>Bacillales</taxon>
        <taxon>Bacillaceae</taxon>
        <taxon>Metabacillus</taxon>
    </lineage>
</organism>
<dbReference type="RefSeq" id="WP_029565438.1">
    <property type="nucleotide sequence ID" value="NZ_JNVC02000001.1"/>
</dbReference>
<evidence type="ECO:0000313" key="6">
    <source>
        <dbReference type="EMBL" id="KEZ53887.1"/>
    </source>
</evidence>
<comment type="similarity">
    <text evidence="4">Belongs to the HAD-like hydrolase superfamily. MtnX family.</text>
</comment>
<evidence type="ECO:0000256" key="4">
    <source>
        <dbReference type="HAMAP-Rule" id="MF_01680"/>
    </source>
</evidence>
<dbReference type="PANTHER" id="PTHR28181">
    <property type="entry name" value="UPF0655 PROTEIN YCR015C"/>
    <property type="match status" value="1"/>
</dbReference>
<comment type="catalytic activity">
    <reaction evidence="4">
        <text>2-hydroxy-5-methylsulfanyl-3-oxopent-1-enyl phosphate + H2O = 1,2-dihydroxy-5-(methylsulfanyl)pent-1-en-3-one + phosphate</text>
        <dbReference type="Rhea" id="RHEA:14481"/>
        <dbReference type="ChEBI" id="CHEBI:15377"/>
        <dbReference type="ChEBI" id="CHEBI:43474"/>
        <dbReference type="ChEBI" id="CHEBI:49252"/>
        <dbReference type="ChEBI" id="CHEBI:59505"/>
        <dbReference type="EC" id="3.1.3.87"/>
    </reaction>
</comment>
<comment type="function">
    <text evidence="4">Dephosphorylates 2-hydroxy-3-keto-5-methylthiopentenyl-1-phosphate (HK-MTPenyl-1-P) yielding 1,2-dihydroxy-3-keto-5-methylthiopentene (DHK-MTPene).</text>
</comment>
<dbReference type="EMBL" id="JNVC02000001">
    <property type="protein sequence ID" value="KEZ53887.1"/>
    <property type="molecule type" value="Genomic_DNA"/>
</dbReference>
<comment type="caution">
    <text evidence="6">The sequence shown here is derived from an EMBL/GenBank/DDBJ whole genome shotgun (WGS) entry which is preliminary data.</text>
</comment>
<dbReference type="AlphaFoldDB" id="A0A084H2S5"/>
<dbReference type="HAMAP" id="MF_01680">
    <property type="entry name" value="Salvage_MtnX"/>
    <property type="match status" value="1"/>
</dbReference>
<evidence type="ECO:0000313" key="7">
    <source>
        <dbReference type="Proteomes" id="UP000028549"/>
    </source>
</evidence>
<dbReference type="GO" id="GO:0019509">
    <property type="term" value="P:L-methionine salvage from methylthioadenosine"/>
    <property type="evidence" value="ECO:0007669"/>
    <property type="project" value="UniProtKB-UniRule"/>
</dbReference>
<dbReference type="SUPFAM" id="SSF56784">
    <property type="entry name" value="HAD-like"/>
    <property type="match status" value="1"/>
</dbReference>
<dbReference type="InterPro" id="IPR036412">
    <property type="entry name" value="HAD-like_sf"/>
</dbReference>
<keyword evidence="7" id="KW-1185">Reference proteome</keyword>
<dbReference type="EC" id="3.1.3.87" evidence="4 5"/>
<dbReference type="UniPathway" id="UPA00904">
    <property type="reaction ID" value="UER00877"/>
</dbReference>
<dbReference type="GO" id="GO:0043716">
    <property type="term" value="F:2-hydroxy-3-keto-5-methylthiopentenyl-1-phosphate phosphatase activity"/>
    <property type="evidence" value="ECO:0007669"/>
    <property type="project" value="UniProtKB-UniRule"/>
</dbReference>
<protein>
    <recommendedName>
        <fullName evidence="4 5">2-hydroxy-3-keto-5-methylthiopentenyl-1-phosphate phosphatase</fullName>
        <shortName evidence="4">HK-MTPenyl-1-P phosphatase</shortName>
        <ecNumber evidence="4 5">3.1.3.87</ecNumber>
    </recommendedName>
</protein>
<accession>A0A084H2S5</accession>
<dbReference type="OrthoDB" id="9804940at2"/>
<reference evidence="6 7" key="1">
    <citation type="journal article" date="2005" name="Int. J. Syst. Evol. Microbiol.">
        <title>Bacillus cibi sp. nov., isolated from jeotgal, a traditional Korean fermented seafood.</title>
        <authorList>
            <person name="Yoon J.H."/>
            <person name="Lee C.H."/>
            <person name="Oh T.K."/>
        </authorList>
    </citation>
    <scope>NUCLEOTIDE SEQUENCE [LARGE SCALE GENOMIC DNA]</scope>
    <source>
        <strain evidence="6 7">DSM 16189</strain>
    </source>
</reference>
<dbReference type="Pfam" id="PF12710">
    <property type="entry name" value="HAD"/>
    <property type="match status" value="1"/>
</dbReference>
<dbReference type="InterPro" id="IPR050849">
    <property type="entry name" value="HAD-like_hydrolase_phosphatase"/>
</dbReference>
<comment type="pathway">
    <text evidence="4">Amino-acid biosynthesis; L-methionine biosynthesis via salvage pathway; L-methionine from S-methyl-5-thio-alpha-D-ribose 1-phosphate: step 4/6.</text>
</comment>
<dbReference type="InterPro" id="IPR017718">
    <property type="entry name" value="HAD-SF_hydro_IB_MtnX"/>
</dbReference>
<dbReference type="NCBIfam" id="TIGR01488">
    <property type="entry name" value="HAD-SF-IB"/>
    <property type="match status" value="1"/>
</dbReference>
<dbReference type="Gene3D" id="3.90.1470.20">
    <property type="match status" value="1"/>
</dbReference>
<gene>
    <name evidence="4 6" type="primary">mtnX</name>
    <name evidence="6" type="ORF">GS18_0202790</name>
</gene>
<evidence type="ECO:0000256" key="2">
    <source>
        <dbReference type="ARBA" id="ARBA00022801"/>
    </source>
</evidence>
<dbReference type="NCBIfam" id="TIGR03333">
    <property type="entry name" value="salvage_mtnX"/>
    <property type="match status" value="1"/>
</dbReference>
<dbReference type="Proteomes" id="UP000028549">
    <property type="component" value="Unassembled WGS sequence"/>
</dbReference>
<dbReference type="InterPro" id="IPR006384">
    <property type="entry name" value="HAD_hydro_PyrdxlP_Pase-like"/>
</dbReference>
<dbReference type="NCBIfam" id="TIGR01489">
    <property type="entry name" value="DKMTPPase-SF"/>
    <property type="match status" value="1"/>
</dbReference>
<evidence type="ECO:0000256" key="5">
    <source>
        <dbReference type="NCBIfam" id="TIGR03333"/>
    </source>
</evidence>
<dbReference type="PANTHER" id="PTHR28181:SF2">
    <property type="entry name" value="PHOSPHORIC MONOESTER HYDROLASE"/>
    <property type="match status" value="1"/>
</dbReference>
<keyword evidence="1 4" id="KW-0028">Amino-acid biosynthesis</keyword>
<keyword evidence="2 4" id="KW-0378">Hydrolase</keyword>
<dbReference type="CDD" id="cd07524">
    <property type="entry name" value="HAD_Pase"/>
    <property type="match status" value="1"/>
</dbReference>
<sequence>MSKPVIICDFDGTITNNDNIIALMKRFAPSEWNTLKDDVLSQRISVREGVGRMFELIPSKLKADMIQHLLFTAQIRDGFSDFVQFAKDHEIPLYIVSGGIDFFVYPLLNGLVEYDRVYCNESDFSGEFVQILWPNSCDDRCTNDCGCCKPSIIRKLASSDQEVIVIGDSVTDLEAAKLADFVFARDYLLEKCETLQLRHQAFSTFYDVIEGLKKRQEAAV</sequence>
<dbReference type="Gene3D" id="3.40.50.1000">
    <property type="entry name" value="HAD superfamily/HAD-like"/>
    <property type="match status" value="1"/>
</dbReference>
<dbReference type="NCBIfam" id="NF007103">
    <property type="entry name" value="PRK09552.1"/>
    <property type="match status" value="1"/>
</dbReference>
<dbReference type="STRING" id="246786.GS18_0202790"/>
<name>A0A084H2S5_METID</name>
<keyword evidence="3 4" id="KW-0486">Methionine biosynthesis</keyword>
<proteinExistence type="inferred from homology"/>
<evidence type="ECO:0000256" key="3">
    <source>
        <dbReference type="ARBA" id="ARBA00023167"/>
    </source>
</evidence>